<evidence type="ECO:0000256" key="4">
    <source>
        <dbReference type="SAM" id="MobiDB-lite"/>
    </source>
</evidence>
<keyword evidence="1 3" id="KW-0496">Mitochondrion</keyword>
<dbReference type="InterPro" id="IPR028882">
    <property type="entry name" value="SDHAF2"/>
</dbReference>
<dbReference type="InterPro" id="IPR005631">
    <property type="entry name" value="SDH"/>
</dbReference>
<feature type="compositionally biased region" description="Polar residues" evidence="4">
    <location>
        <begin position="746"/>
        <end position="755"/>
    </location>
</feature>
<keyword evidence="7" id="KW-1185">Reference proteome</keyword>
<feature type="transmembrane region" description="Helical" evidence="5">
    <location>
        <begin position="665"/>
        <end position="694"/>
    </location>
</feature>
<dbReference type="GO" id="GO:0006121">
    <property type="term" value="P:mitochondrial electron transport, succinate to ubiquinone"/>
    <property type="evidence" value="ECO:0007669"/>
    <property type="project" value="UniProtKB-UniRule"/>
</dbReference>
<keyword evidence="5" id="KW-0472">Membrane</keyword>
<protein>
    <recommendedName>
        <fullName evidence="3">Succinate dehydrogenase assembly factor 2, mitochondrial</fullName>
        <shortName evidence="3">SDH assembly factor 2</shortName>
        <shortName evidence="3">SDHAF2</shortName>
    </recommendedName>
</protein>
<dbReference type="PANTHER" id="PTHR12469">
    <property type="entry name" value="PROTEIN EMI5 HOMOLOG, MITOCHONDRIAL"/>
    <property type="match status" value="1"/>
</dbReference>
<dbReference type="Proteomes" id="UP001148786">
    <property type="component" value="Unassembled WGS sequence"/>
</dbReference>
<comment type="similarity">
    <text evidence="3">Belongs to the SDHAF2 family.</text>
</comment>
<evidence type="ECO:0000313" key="7">
    <source>
        <dbReference type="Proteomes" id="UP001148786"/>
    </source>
</evidence>
<evidence type="ECO:0000313" key="6">
    <source>
        <dbReference type="EMBL" id="KAJ3515743.1"/>
    </source>
</evidence>
<keyword evidence="5" id="KW-1133">Transmembrane helix</keyword>
<dbReference type="HAMAP" id="MF_03057">
    <property type="entry name" value="SDHAF2"/>
    <property type="match status" value="1"/>
</dbReference>
<dbReference type="Pfam" id="PF03937">
    <property type="entry name" value="Sdh5"/>
    <property type="match status" value="1"/>
</dbReference>
<proteinExistence type="inferred from homology"/>
<feature type="region of interest" description="Disordered" evidence="4">
    <location>
        <begin position="742"/>
        <end position="761"/>
    </location>
</feature>
<dbReference type="InterPro" id="IPR036714">
    <property type="entry name" value="SDH_sf"/>
</dbReference>
<organism evidence="6 7">
    <name type="scientific">Agrocybe chaxingu</name>
    <dbReference type="NCBI Taxonomy" id="84603"/>
    <lineage>
        <taxon>Eukaryota</taxon>
        <taxon>Fungi</taxon>
        <taxon>Dikarya</taxon>
        <taxon>Basidiomycota</taxon>
        <taxon>Agaricomycotina</taxon>
        <taxon>Agaricomycetes</taxon>
        <taxon>Agaricomycetidae</taxon>
        <taxon>Agaricales</taxon>
        <taxon>Agaricineae</taxon>
        <taxon>Strophariaceae</taxon>
        <taxon>Agrocybe</taxon>
    </lineage>
</organism>
<comment type="subunit">
    <text evidence="3">Interacts with the flavoprotein subunit within the SDH catalytic dimer.</text>
</comment>
<dbReference type="GO" id="GO:0034553">
    <property type="term" value="P:mitochondrial respiratory chain complex II assembly"/>
    <property type="evidence" value="ECO:0007669"/>
    <property type="project" value="TreeGrafter"/>
</dbReference>
<evidence type="ECO:0000256" key="3">
    <source>
        <dbReference type="HAMAP-Rule" id="MF_03057"/>
    </source>
</evidence>
<dbReference type="EMBL" id="JANKHO010000083">
    <property type="protein sequence ID" value="KAJ3515743.1"/>
    <property type="molecule type" value="Genomic_DNA"/>
</dbReference>
<reference evidence="6" key="1">
    <citation type="submission" date="2022-07" db="EMBL/GenBank/DDBJ databases">
        <title>Genome Sequence of Agrocybe chaxingu.</title>
        <authorList>
            <person name="Buettner E."/>
        </authorList>
    </citation>
    <scope>NUCLEOTIDE SEQUENCE</scope>
    <source>
        <strain evidence="6">MP-N11</strain>
    </source>
</reference>
<feature type="region of interest" description="Disordered" evidence="4">
    <location>
        <begin position="132"/>
        <end position="179"/>
    </location>
</feature>
<dbReference type="OrthoDB" id="284292at2759"/>
<feature type="compositionally biased region" description="Low complexity" evidence="4">
    <location>
        <begin position="148"/>
        <end position="165"/>
    </location>
</feature>
<feature type="transmembrane region" description="Helical" evidence="5">
    <location>
        <begin position="571"/>
        <end position="591"/>
    </location>
</feature>
<dbReference type="AlphaFoldDB" id="A0A9W8MZU6"/>
<dbReference type="FunFam" id="1.10.150.250:FF:000004">
    <property type="entry name" value="Succinate dehydrogenase assembly factor 2, mitochondrial"/>
    <property type="match status" value="1"/>
</dbReference>
<keyword evidence="5" id="KW-0812">Transmembrane</keyword>
<feature type="transmembrane region" description="Helical" evidence="5">
    <location>
        <begin position="603"/>
        <end position="623"/>
    </location>
</feature>
<comment type="subcellular location">
    <subcellularLocation>
        <location evidence="3">Mitochondrion matrix</location>
    </subcellularLocation>
</comment>
<gene>
    <name evidence="6" type="ORF">NLJ89_g1565</name>
</gene>
<dbReference type="GO" id="GO:0005759">
    <property type="term" value="C:mitochondrial matrix"/>
    <property type="evidence" value="ECO:0007669"/>
    <property type="project" value="UniProtKB-SubCell"/>
</dbReference>
<keyword evidence="2 3" id="KW-0143">Chaperone</keyword>
<evidence type="ECO:0000256" key="2">
    <source>
        <dbReference type="ARBA" id="ARBA00023186"/>
    </source>
</evidence>
<dbReference type="Gene3D" id="1.10.150.250">
    <property type="entry name" value="Flavinator of succinate dehydrogenase"/>
    <property type="match status" value="1"/>
</dbReference>
<comment type="function">
    <text evidence="3">Plays an essential role in the assembly of succinate dehydrogenase (SDH), an enzyme complex (also referred to as respiratory complex II) that is a component of both the tricarboxylic acid (TCA) cycle and the mitochondrial electron transport chain, and which couples the oxidation of succinate to fumarate with the reduction of ubiquinone (coenzyme Q) to ubiquinol. Required for flavinylation (covalent attachment of FAD) of the flavoprotein subunit of the SDH catalytic dimer.</text>
</comment>
<comment type="caution">
    <text evidence="6">The sequence shown here is derived from an EMBL/GenBank/DDBJ whole genome shotgun (WGS) entry which is preliminary data.</text>
</comment>
<dbReference type="GO" id="GO:0006099">
    <property type="term" value="P:tricarboxylic acid cycle"/>
    <property type="evidence" value="ECO:0007669"/>
    <property type="project" value="TreeGrafter"/>
</dbReference>
<dbReference type="SUPFAM" id="SSF109910">
    <property type="entry name" value="YgfY-like"/>
    <property type="match status" value="1"/>
</dbReference>
<sequence>MELKLLQQFFLLAIRSVKRRLPAPQYLAALVSRIRKAVVSFLYGLLAYLRRIGKRSGDPPGSSLSSSTIIRLGGGEQAPKGVHPAPTRDPVLYTNIQESDREIIPIDNSIACSSIPGTVYPNNLFNARRSKQALENSKESHRSALKRSSQYSHASSNSSFSDTSSMQGGRNRSIGRGPDGTLPALSSCLLTVPGTAAQSCIDVSAGIERIPSMLDGASSRRAPSLSTPSMVTYKGPIMDNPFLKKMCPVMPEATRRYNPKKPPDSGRKSTVIPELTREFTRDMPLDSPWSIVRHREGGCYFYHEQERVVTDSDMTDPKLLQQSAALFKALAQYIDDEELSDQLPTDRHLFLDFDVEPGDQGDISVYYYYVDHEAMAVFFLHEYDAKSLTTWEEAPRSSSQLHLGKEIEAQYWYFLQLYPTCRALSKDLIFELRDTCTYWIADVETCQNSTAPYSLKALSEILDLANSIGDDAGSICPGAMAMLARHMYMFAHTGFIHYHGEPYVRLDRIAAVHDDQPYKKTRLIKIISPLLFFDPDHHLRLLQNAWVDRIIHKTKWDEITEAMKDEWIGRVVYGSLVLASSVSFLTVPGVVDHSEKNMITTPQIFAYLSIFSSTTSVILVLLLHRHQQVRGGESASQAQQYLRDQVSTRFGLEPLAIHHSLPHAFLMWSAVFFLLAIITFCVLTGNVVSIVVALHPKDFSLMLRLVMRSAGASTWRRSNPRRFVSSTLPRFADPWPLPHTPEHMASTVTPSSNNPIAPLPRNNESIDTLRARLVYQSRKRGTLESDLLLSTFARDHLSSMPEAELKEYDKLLDEADWDIYYWATGERTPSQRWADSPLLEKLRIHARNEGKVVRKMPPL</sequence>
<evidence type="ECO:0000256" key="5">
    <source>
        <dbReference type="SAM" id="Phobius"/>
    </source>
</evidence>
<name>A0A9W8MZU6_9AGAR</name>
<accession>A0A9W8MZU6</accession>
<dbReference type="PANTHER" id="PTHR12469:SF2">
    <property type="entry name" value="SUCCINATE DEHYDROGENASE ASSEMBLY FACTOR 2, MITOCHONDRIAL"/>
    <property type="match status" value="1"/>
</dbReference>
<evidence type="ECO:0000256" key="1">
    <source>
        <dbReference type="ARBA" id="ARBA00023128"/>
    </source>
</evidence>